<sequence length="313" mass="35873">MSETFMINGKKVPLKSLQYNSKANQLEVMRNWFYEHYEDPANACPYNSREGGYAYIYGGPYDADEELQGCFGGFVKEDYIQELIGELEAHCFEWSGNSNNIDWYDDDLYDAVTSSEAPFAKFVRNIEGIKSLANGEFKGERKDHLLSLLYTNIITALETLYVELFISAIDQDESYIAEFIEKGKSEFKVSKEIAALPFKGESIEKVRDELLKAVKEHLISASWHNAERVLKRFKATFNIDVHKDWPIDAIEIATLKRNHLVHRGGKDKDGNPVVITEQDLDELLRHSMLIGEKLYRSLEIAVLTKSTGRETEF</sequence>
<evidence type="ECO:0000313" key="2">
    <source>
        <dbReference type="Proteomes" id="UP001211544"/>
    </source>
</evidence>
<name>A0AAJ5QPZ3_9GAMM</name>
<dbReference type="KEGG" id="kpie:N5580_22320"/>
<geneLocation type="plasmid" evidence="1 2">
    <name>pGABEKP28_3</name>
</geneLocation>
<gene>
    <name evidence="1" type="ORF">N5580_22320</name>
</gene>
<organism evidence="1 2">
    <name type="scientific">Pantoea piersonii</name>
    <dbReference type="NCBI Taxonomy" id="2364647"/>
    <lineage>
        <taxon>Bacteria</taxon>
        <taxon>Pseudomonadati</taxon>
        <taxon>Pseudomonadota</taxon>
        <taxon>Gammaproteobacteria</taxon>
        <taxon>Enterobacterales</taxon>
        <taxon>Erwiniaceae</taxon>
        <taxon>Pantoea</taxon>
    </lineage>
</organism>
<reference evidence="1 2" key="1">
    <citation type="journal article" date="2022" name="J Glob Antimicrob Resist">
        <title>First complete genome of a multidrug resistant strain of the novel human pathogen Kalamiella piersonii (GABEKP28) identified in human saliva.</title>
        <authorList>
            <person name="McDonagh F."/>
            <person name="Singh N.K."/>
            <person name="Venkateswaran K."/>
            <person name="Lonappan A.M."/>
            <person name="Hallahan B."/>
            <person name="Tuohy A."/>
            <person name="Burke L."/>
            <person name="Kovarova A."/>
            <person name="Miliotis G."/>
        </authorList>
    </citation>
    <scope>NUCLEOTIDE SEQUENCE [LARGE SCALE GENOMIC DNA]</scope>
    <source>
        <strain evidence="1 2">GABEKP28</strain>
    </source>
</reference>
<evidence type="ECO:0008006" key="3">
    <source>
        <dbReference type="Google" id="ProtNLM"/>
    </source>
</evidence>
<dbReference type="Proteomes" id="UP001211544">
    <property type="component" value="Plasmid pGABEKP28_3"/>
</dbReference>
<proteinExistence type="predicted"/>
<dbReference type="AlphaFoldDB" id="A0AAJ5QPZ3"/>
<keyword evidence="2" id="KW-1185">Reference proteome</keyword>
<protein>
    <recommendedName>
        <fullName evidence="3">RiboL-PSP-HEPN domain-containing protein</fullName>
    </recommendedName>
</protein>
<keyword evidence="1" id="KW-0614">Plasmid</keyword>
<evidence type="ECO:0000313" key="1">
    <source>
        <dbReference type="EMBL" id="WBG93553.1"/>
    </source>
</evidence>
<accession>A0AAJ5QPZ3</accession>
<dbReference type="EMBL" id="CP104761">
    <property type="protein sequence ID" value="WBG93553.1"/>
    <property type="molecule type" value="Genomic_DNA"/>
</dbReference>
<dbReference type="RefSeq" id="WP_103797699.1">
    <property type="nucleotide sequence ID" value="NZ_CP104761.1"/>
</dbReference>